<dbReference type="Gene3D" id="3.40.50.410">
    <property type="entry name" value="von Willebrand factor, type A domain"/>
    <property type="match status" value="1"/>
</dbReference>
<dbReference type="RefSeq" id="WP_092048319.1">
    <property type="nucleotide sequence ID" value="NZ_FOQD01000003.1"/>
</dbReference>
<dbReference type="STRING" id="1576369.SAMN05421753_103301"/>
<feature type="domain" description="DUF58" evidence="1">
    <location>
        <begin position="49"/>
        <end position="257"/>
    </location>
</feature>
<sequence length="306" mass="34918">MSEPPVSLVDPTALARFGQLEVVARLIVEGYMIGQHQSPFKGSSVEFVEHRQYTPGDEIRHIDWRAFGKTGRYYIKEFEEETNLQAYLVVDASGSMAYGNSTATKYEYARVLAASLGYLLTTQRDAVGLVTFDDKIGDRFEPSTNPKRFRQLATALQERRPGGETGMSSLFEKLIPSLRRRSLVIVISDFFDDLQPLQTALQQFRRNKHEVVLLQVIAPEEADFPFEKPTQFRNLENDGQRLLVDPHRLRKVYLQQFQAFQQQLKDISAGCGCDLVQVTTSDPFQLALGHYLDWRKRRGKHGSVAR</sequence>
<dbReference type="CDD" id="cd00198">
    <property type="entry name" value="vWFA"/>
    <property type="match status" value="1"/>
</dbReference>
<dbReference type="AlphaFoldDB" id="A0A1I3DKV4"/>
<dbReference type="InterPro" id="IPR002881">
    <property type="entry name" value="DUF58"/>
</dbReference>
<proteinExistence type="predicted"/>
<dbReference type="SUPFAM" id="SSF53300">
    <property type="entry name" value="vWA-like"/>
    <property type="match status" value="1"/>
</dbReference>
<keyword evidence="3" id="KW-1185">Reference proteome</keyword>
<evidence type="ECO:0000313" key="3">
    <source>
        <dbReference type="Proteomes" id="UP000199518"/>
    </source>
</evidence>
<accession>A0A1I3DKV4</accession>
<name>A0A1I3DKV4_9PLAN</name>
<gene>
    <name evidence="2" type="ORF">SAMN05421753_103301</name>
</gene>
<protein>
    <recommendedName>
        <fullName evidence="1">DUF58 domain-containing protein</fullName>
    </recommendedName>
</protein>
<organism evidence="2 3">
    <name type="scientific">Planctomicrobium piriforme</name>
    <dbReference type="NCBI Taxonomy" id="1576369"/>
    <lineage>
        <taxon>Bacteria</taxon>
        <taxon>Pseudomonadati</taxon>
        <taxon>Planctomycetota</taxon>
        <taxon>Planctomycetia</taxon>
        <taxon>Planctomycetales</taxon>
        <taxon>Planctomycetaceae</taxon>
        <taxon>Planctomicrobium</taxon>
    </lineage>
</organism>
<dbReference type="PANTHER" id="PTHR33608">
    <property type="entry name" value="BLL2464 PROTEIN"/>
    <property type="match status" value="1"/>
</dbReference>
<dbReference type="InterPro" id="IPR036465">
    <property type="entry name" value="vWFA_dom_sf"/>
</dbReference>
<reference evidence="3" key="1">
    <citation type="submission" date="2016-10" db="EMBL/GenBank/DDBJ databases">
        <authorList>
            <person name="Varghese N."/>
            <person name="Submissions S."/>
        </authorList>
    </citation>
    <scope>NUCLEOTIDE SEQUENCE [LARGE SCALE GENOMIC DNA]</scope>
    <source>
        <strain evidence="3">DSM 26348</strain>
    </source>
</reference>
<evidence type="ECO:0000313" key="2">
    <source>
        <dbReference type="EMBL" id="SFH87345.1"/>
    </source>
</evidence>
<dbReference type="Pfam" id="PF01882">
    <property type="entry name" value="DUF58"/>
    <property type="match status" value="1"/>
</dbReference>
<dbReference type="PANTHER" id="PTHR33608:SF7">
    <property type="entry name" value="DUF58 DOMAIN-CONTAINING PROTEIN"/>
    <property type="match status" value="1"/>
</dbReference>
<dbReference type="EMBL" id="FOQD01000003">
    <property type="protein sequence ID" value="SFH87345.1"/>
    <property type="molecule type" value="Genomic_DNA"/>
</dbReference>
<evidence type="ECO:0000259" key="1">
    <source>
        <dbReference type="Pfam" id="PF01882"/>
    </source>
</evidence>
<dbReference type="OrthoDB" id="9780819at2"/>
<dbReference type="Proteomes" id="UP000199518">
    <property type="component" value="Unassembled WGS sequence"/>
</dbReference>